<accession>A0A328YKE5</accession>
<dbReference type="Gene3D" id="3.40.50.720">
    <property type="entry name" value="NAD(P)-binding Rossmann-like Domain"/>
    <property type="match status" value="1"/>
</dbReference>
<name>A0A328YKE5_9FLAO</name>
<dbReference type="PANTHER" id="PTHR43267">
    <property type="entry name" value="TRNA THREONYLCARBAMOYLADENOSINE DEHYDRATASE"/>
    <property type="match status" value="1"/>
</dbReference>
<dbReference type="GO" id="GO:0008641">
    <property type="term" value="F:ubiquitin-like modifier activating enzyme activity"/>
    <property type="evidence" value="ECO:0007669"/>
    <property type="project" value="InterPro"/>
</dbReference>
<dbReference type="AlphaFoldDB" id="A0A328YKE5"/>
<comment type="caution">
    <text evidence="2">The sequence shown here is derived from an EMBL/GenBank/DDBJ whole genome shotgun (WGS) entry which is preliminary data.</text>
</comment>
<dbReference type="PANTHER" id="PTHR43267:SF3">
    <property type="entry name" value="THIF PROTEIN"/>
    <property type="match status" value="1"/>
</dbReference>
<organism evidence="2 3">
    <name type="scientific">Flavobacterium aciduliphilum</name>
    <dbReference type="NCBI Taxonomy" id="1101402"/>
    <lineage>
        <taxon>Bacteria</taxon>
        <taxon>Pseudomonadati</taxon>
        <taxon>Bacteroidota</taxon>
        <taxon>Flavobacteriia</taxon>
        <taxon>Flavobacteriales</taxon>
        <taxon>Flavobacteriaceae</taxon>
        <taxon>Flavobacterium</taxon>
    </lineage>
</organism>
<evidence type="ECO:0000313" key="3">
    <source>
        <dbReference type="Proteomes" id="UP000248840"/>
    </source>
</evidence>
<dbReference type="Pfam" id="PF00899">
    <property type="entry name" value="ThiF"/>
    <property type="match status" value="1"/>
</dbReference>
<dbReference type="InterPro" id="IPR045886">
    <property type="entry name" value="ThiF/MoeB/HesA"/>
</dbReference>
<dbReference type="InterPro" id="IPR000594">
    <property type="entry name" value="ThiF_NAD_FAD-bd"/>
</dbReference>
<dbReference type="EMBL" id="QLSZ01000003">
    <property type="protein sequence ID" value="RAR73784.1"/>
    <property type="molecule type" value="Genomic_DNA"/>
</dbReference>
<gene>
    <name evidence="2" type="ORF">CLV55_103103</name>
</gene>
<dbReference type="SUPFAM" id="SSF69572">
    <property type="entry name" value="Activating enzymes of the ubiquitin-like proteins"/>
    <property type="match status" value="1"/>
</dbReference>
<reference evidence="2 3" key="1">
    <citation type="submission" date="2018-06" db="EMBL/GenBank/DDBJ databases">
        <title>Genomic Encyclopedia of Archaeal and Bacterial Type Strains, Phase II (KMG-II): from individual species to whole genera.</title>
        <authorList>
            <person name="Goeker M."/>
        </authorList>
    </citation>
    <scope>NUCLEOTIDE SEQUENCE [LARGE SCALE GENOMIC DNA]</scope>
    <source>
        <strain evidence="2 3">DSM 25663</strain>
    </source>
</reference>
<evidence type="ECO:0000259" key="1">
    <source>
        <dbReference type="Pfam" id="PF00899"/>
    </source>
</evidence>
<keyword evidence="3" id="KW-1185">Reference proteome</keyword>
<feature type="domain" description="THIF-type NAD/FAD binding fold" evidence="1">
    <location>
        <begin position="135"/>
        <end position="341"/>
    </location>
</feature>
<dbReference type="RefSeq" id="WP_112112586.1">
    <property type="nucleotide sequence ID" value="NZ_QLSZ01000003.1"/>
</dbReference>
<proteinExistence type="predicted"/>
<dbReference type="InterPro" id="IPR035985">
    <property type="entry name" value="Ubiquitin-activating_enz"/>
</dbReference>
<protein>
    <submittedName>
        <fullName evidence="2">ThiF family protein</fullName>
    </submittedName>
</protein>
<dbReference type="Proteomes" id="UP000248840">
    <property type="component" value="Unassembled WGS sequence"/>
</dbReference>
<dbReference type="OrthoDB" id="9804286at2"/>
<dbReference type="GO" id="GO:0061503">
    <property type="term" value="F:tRNA threonylcarbamoyladenosine dehydratase"/>
    <property type="evidence" value="ECO:0007669"/>
    <property type="project" value="TreeGrafter"/>
</dbReference>
<dbReference type="GO" id="GO:0061504">
    <property type="term" value="P:cyclic threonylcarbamoyladenosine biosynthetic process"/>
    <property type="evidence" value="ECO:0007669"/>
    <property type="project" value="TreeGrafter"/>
</dbReference>
<sequence length="411" mass="46991">MKNKVFLYEEQLLEVLASNVEQTTGVAYEWRGEKVYHVYTKAPQVAPAGYPAVAYIRVFEDKKAFEESREAFYNYLFDHFPKDGTHLLLICLYQGTEKLEHKAHLFDIDTVVDCDIHFIPKKSELYSRSKGLLETEYMEQCKVLIIGLGSFGSTIAVELAKSGVGEFILMDMDFMELHNIARHQCGVNDLGRYKTKAVRDLILQKNPFAKIETHEVSVVKKYQLLHTLMAKSDLVICATDNNTSRFAVNQAAIKLQKKVIFGRAITRAEGGDVFVLRPDAKTCYACLINDDGTNKYSQEEEISTTKQLEGLVPAYVSPEDKDVLVQVGLSSDIMPICNMIVKLFLIELNRYTPTAMPYLAKEFTYNYYFWANRRSRYYTNYRPFNDAQGLPTILKWYGTDIPANENCTCCN</sequence>
<evidence type="ECO:0000313" key="2">
    <source>
        <dbReference type="EMBL" id="RAR73784.1"/>
    </source>
</evidence>